<gene>
    <name evidence="1" type="ORF">UFOPK1561_00871</name>
</gene>
<dbReference type="AlphaFoldDB" id="A0A6J6D8Z3"/>
<dbReference type="EMBL" id="CAEZSZ010000124">
    <property type="protein sequence ID" value="CAB4560470.1"/>
    <property type="molecule type" value="Genomic_DNA"/>
</dbReference>
<evidence type="ECO:0000313" key="1">
    <source>
        <dbReference type="EMBL" id="CAB4560470.1"/>
    </source>
</evidence>
<sequence>MVLFSAETIPSVTVLAKPSGAPIATTRSPTFTFEESANAIGVNEIGASTLITAKSLIGSVPTIFAG</sequence>
<reference evidence="1" key="1">
    <citation type="submission" date="2020-05" db="EMBL/GenBank/DDBJ databases">
        <authorList>
            <person name="Chiriac C."/>
            <person name="Salcher M."/>
            <person name="Ghai R."/>
            <person name="Kavagutti S V."/>
        </authorList>
    </citation>
    <scope>NUCLEOTIDE SEQUENCE</scope>
</reference>
<proteinExistence type="predicted"/>
<name>A0A6J6D8Z3_9ZZZZ</name>
<organism evidence="1">
    <name type="scientific">freshwater metagenome</name>
    <dbReference type="NCBI Taxonomy" id="449393"/>
    <lineage>
        <taxon>unclassified sequences</taxon>
        <taxon>metagenomes</taxon>
        <taxon>ecological metagenomes</taxon>
    </lineage>
</organism>
<accession>A0A6J6D8Z3</accession>
<protein>
    <submittedName>
        <fullName evidence="1">Unannotated protein</fullName>
    </submittedName>
</protein>